<dbReference type="PANTHER" id="PTHR33164">
    <property type="entry name" value="TRANSCRIPTIONAL REGULATOR, MARR FAMILY"/>
    <property type="match status" value="1"/>
</dbReference>
<evidence type="ECO:0000313" key="4">
    <source>
        <dbReference type="Proteomes" id="UP000814367"/>
    </source>
</evidence>
<name>A0ABS9NDV2_STAWA</name>
<dbReference type="InterPro" id="IPR011991">
    <property type="entry name" value="ArsR-like_HTH"/>
</dbReference>
<dbReference type="GeneID" id="58059324"/>
<reference evidence="3 4" key="1">
    <citation type="submission" date="2020-03" db="EMBL/GenBank/DDBJ databases">
        <title>Comparative genetics of Staphylococcus warneri persistents from caprine mastitis.</title>
        <authorList>
            <person name="Franca C.A."/>
            <person name="Rosa D.S."/>
            <person name="Silva A."/>
            <person name="Rodrigues D.L.N."/>
            <person name="Santos R.G."/>
            <person name="Castillo R.E.H."/>
            <person name="Moreira M.A.S."/>
            <person name="Lima M.C."/>
            <person name="Gouveia G.V."/>
            <person name="Gouveia J.J.S."/>
            <person name="Souza R.F.S."/>
            <person name="Bertram B."/>
            <person name="Azevedo V."/>
            <person name="Costa M."/>
        </authorList>
    </citation>
    <scope>NUCLEOTIDE SEQUENCE [LARGE SCALE GENOMIC DNA]</scope>
    <source>
        <strain evidence="3 4">Cap 9.2</strain>
    </source>
</reference>
<keyword evidence="4" id="KW-1185">Reference proteome</keyword>
<dbReference type="InterPro" id="IPR039422">
    <property type="entry name" value="MarR/SlyA-like"/>
</dbReference>
<dbReference type="InterPro" id="IPR036390">
    <property type="entry name" value="WH_DNA-bd_sf"/>
</dbReference>
<dbReference type="SUPFAM" id="SSF46785">
    <property type="entry name" value="Winged helix' DNA-binding domain"/>
    <property type="match status" value="1"/>
</dbReference>
<evidence type="ECO:0000313" key="3">
    <source>
        <dbReference type="EMBL" id="MCG6224938.1"/>
    </source>
</evidence>
<dbReference type="Proteomes" id="UP000814367">
    <property type="component" value="Unassembled WGS sequence"/>
</dbReference>
<dbReference type="SMART" id="SM00347">
    <property type="entry name" value="HTH_MARR"/>
    <property type="match status" value="1"/>
</dbReference>
<dbReference type="InterPro" id="IPR036388">
    <property type="entry name" value="WH-like_DNA-bd_sf"/>
</dbReference>
<comment type="caution">
    <text evidence="3">The sequence shown here is derived from an EMBL/GenBank/DDBJ whole genome shotgun (WGS) entry which is preliminary data.</text>
</comment>
<organism evidence="3 4">
    <name type="scientific">Staphylococcus warneri</name>
    <dbReference type="NCBI Taxonomy" id="1292"/>
    <lineage>
        <taxon>Bacteria</taxon>
        <taxon>Bacillati</taxon>
        <taxon>Bacillota</taxon>
        <taxon>Bacilli</taxon>
        <taxon>Bacillales</taxon>
        <taxon>Staphylococcaceae</taxon>
        <taxon>Staphylococcus</taxon>
    </lineage>
</organism>
<protein>
    <submittedName>
        <fullName evidence="3">MarR family transcriptional regulator</fullName>
    </submittedName>
</protein>
<dbReference type="CDD" id="cd00090">
    <property type="entry name" value="HTH_ARSR"/>
    <property type="match status" value="1"/>
</dbReference>
<keyword evidence="1" id="KW-0238">DNA-binding</keyword>
<accession>A0ABS9NDV2</accession>
<proteinExistence type="predicted"/>
<dbReference type="Gene3D" id="1.10.10.10">
    <property type="entry name" value="Winged helix-like DNA-binding domain superfamily/Winged helix DNA-binding domain"/>
    <property type="match status" value="1"/>
</dbReference>
<evidence type="ECO:0000259" key="2">
    <source>
        <dbReference type="PROSITE" id="PS50995"/>
    </source>
</evidence>
<sequence length="152" mass="17403">MTRQLEDHIAFLEMFINNVNTLTAKLLKDLQNEYGISVEQSNVLAMLNNESMTISQITEKQGVNKAAVSRRISKLLDAGLVVLEKPNANIDQRLKFITLSKKGKSYMEKRKTLINDIAMDFTKDFSSEDLDQVRHVLEVINYRMTNYSSKLS</sequence>
<feature type="domain" description="HTH marR-type" evidence="2">
    <location>
        <begin position="1"/>
        <end position="142"/>
    </location>
</feature>
<dbReference type="PROSITE" id="PS50995">
    <property type="entry name" value="HTH_MARR_2"/>
    <property type="match status" value="1"/>
</dbReference>
<evidence type="ECO:0000256" key="1">
    <source>
        <dbReference type="ARBA" id="ARBA00023125"/>
    </source>
</evidence>
<dbReference type="InterPro" id="IPR000835">
    <property type="entry name" value="HTH_MarR-typ"/>
</dbReference>
<dbReference type="Pfam" id="PF12802">
    <property type="entry name" value="MarR_2"/>
    <property type="match status" value="1"/>
</dbReference>
<dbReference type="RefSeq" id="WP_002466301.1">
    <property type="nucleotide sequence ID" value="NZ_CP032159.1"/>
</dbReference>
<gene>
    <name evidence="3" type="ORF">G8J23_02755</name>
</gene>
<dbReference type="PANTHER" id="PTHR33164:SF43">
    <property type="entry name" value="HTH-TYPE TRANSCRIPTIONAL REPRESSOR YETL"/>
    <property type="match status" value="1"/>
</dbReference>
<dbReference type="EMBL" id="JAANHJ010000001">
    <property type="protein sequence ID" value="MCG6224938.1"/>
    <property type="molecule type" value="Genomic_DNA"/>
</dbReference>